<keyword evidence="3" id="KW-0812">Transmembrane</keyword>
<organism evidence="5 6">
    <name type="scientific">Candidatus Magnetominusculus xianensis</name>
    <dbReference type="NCBI Taxonomy" id="1748249"/>
    <lineage>
        <taxon>Bacteria</taxon>
        <taxon>Pseudomonadati</taxon>
        <taxon>Nitrospirota</taxon>
        <taxon>Nitrospiria</taxon>
        <taxon>Nitrospirales</taxon>
        <taxon>Nitrospiraceae</taxon>
        <taxon>Candidatus Magnetominusculus</taxon>
    </lineage>
</organism>
<evidence type="ECO:0000259" key="4">
    <source>
        <dbReference type="Pfam" id="PF18073"/>
    </source>
</evidence>
<evidence type="ECO:0000313" key="6">
    <source>
        <dbReference type="Proteomes" id="UP000060487"/>
    </source>
</evidence>
<evidence type="ECO:0000256" key="1">
    <source>
        <dbReference type="ARBA" id="ARBA00022723"/>
    </source>
</evidence>
<dbReference type="SUPFAM" id="SSF48452">
    <property type="entry name" value="TPR-like"/>
    <property type="match status" value="2"/>
</dbReference>
<evidence type="ECO:0000313" key="5">
    <source>
        <dbReference type="EMBL" id="KWT83473.1"/>
    </source>
</evidence>
<keyword evidence="2" id="KW-0802">TPR repeat</keyword>
<feature type="domain" description="LapB rubredoxin metal binding" evidence="4">
    <location>
        <begin position="418"/>
        <end position="443"/>
    </location>
</feature>
<dbReference type="PROSITE" id="PS50005">
    <property type="entry name" value="TPR"/>
    <property type="match status" value="1"/>
</dbReference>
<dbReference type="InterPro" id="IPR041166">
    <property type="entry name" value="Rubredoxin_2"/>
</dbReference>
<dbReference type="PANTHER" id="PTHR12558">
    <property type="entry name" value="CELL DIVISION CYCLE 16,23,27"/>
    <property type="match status" value="1"/>
</dbReference>
<keyword evidence="6" id="KW-1185">Reference proteome</keyword>
<dbReference type="SMART" id="SM00028">
    <property type="entry name" value="TPR"/>
    <property type="match status" value="5"/>
</dbReference>
<dbReference type="Pfam" id="PF18073">
    <property type="entry name" value="Zn_ribbon_LapB"/>
    <property type="match status" value="1"/>
</dbReference>
<dbReference type="EMBL" id="LNQR01000076">
    <property type="protein sequence ID" value="KWT83473.1"/>
    <property type="molecule type" value="Genomic_DNA"/>
</dbReference>
<dbReference type="InterPro" id="IPR019734">
    <property type="entry name" value="TPR_rpt"/>
</dbReference>
<feature type="transmembrane region" description="Helical" evidence="3">
    <location>
        <begin position="5"/>
        <end position="22"/>
    </location>
</feature>
<protein>
    <submittedName>
        <fullName evidence="5">Tetratricopeptide repeat protein</fullName>
    </submittedName>
</protein>
<keyword evidence="1" id="KW-0479">Metal-binding</keyword>
<dbReference type="RefSeq" id="WP_236861685.1">
    <property type="nucleotide sequence ID" value="NZ_LNQR01000076.1"/>
</dbReference>
<comment type="caution">
    <text evidence="5">The sequence shown here is derived from an EMBL/GenBank/DDBJ whole genome shotgun (WGS) entry which is preliminary data.</text>
</comment>
<name>A0ABR5SF87_9BACT</name>
<accession>A0ABR5SF87</accession>
<feature type="repeat" description="TPR" evidence="2">
    <location>
        <begin position="381"/>
        <end position="414"/>
    </location>
</feature>
<evidence type="ECO:0000256" key="2">
    <source>
        <dbReference type="PROSITE-ProRule" id="PRU00339"/>
    </source>
</evidence>
<gene>
    <name evidence="5" type="ORF">ASN18_2161</name>
</gene>
<feature type="transmembrane region" description="Helical" evidence="3">
    <location>
        <begin position="42"/>
        <end position="62"/>
    </location>
</feature>
<dbReference type="Pfam" id="PF13181">
    <property type="entry name" value="TPR_8"/>
    <property type="match status" value="1"/>
</dbReference>
<reference evidence="5 6" key="1">
    <citation type="submission" date="2015-11" db="EMBL/GenBank/DDBJ databases">
        <authorList>
            <person name="Lin W."/>
        </authorList>
    </citation>
    <scope>NUCLEOTIDE SEQUENCE [LARGE SCALE GENOMIC DNA]</scope>
    <source>
        <strain evidence="5 6">HCH-1</strain>
    </source>
</reference>
<dbReference type="Proteomes" id="UP000060487">
    <property type="component" value="Unassembled WGS sequence"/>
</dbReference>
<keyword evidence="3" id="KW-1133">Transmembrane helix</keyword>
<dbReference type="InterPro" id="IPR011990">
    <property type="entry name" value="TPR-like_helical_dom_sf"/>
</dbReference>
<sequence length="453" mass="52560">MFKFMSLMTIGFLFTIFYLSLYNMNTVKVMITNDFYYELPQIALIMISITAGSAFMFLVFVVRDTRNYIKTKKIVKKRKKDELVQLYYSKAIHSMIGKRTDDAIKDFELALKENHEHIPSLIKLGDIYFEAHDNVKSLEYYKKAVQPGDQEQQIDSHKMDVQKIEALCKIADIKMREQKYGEAEETCEKVLSIEQDNLTALYIKRDIYERQSAWDKVLTTQQMIINVLPNGPNGPDAQEQQRLLGYKYEYGRQCLETNILDVAKKEFKEILNEHDGFIGFIPAHLGIAEVMLKEESAESAITYLEKARELTKSVIILARIEDLLITTGEPSRLLKIYRTAQSEDPSSDTLRLFQGKLYYRLEMLDEAMDSLKGFDSGVFYPELHMLRGGVYLKRGECEKAAEEFLKIIDLKKALWIPYICTHCRAHSDEWSGRCPVCNNWNTFTFDLQGICKI</sequence>
<dbReference type="Gene3D" id="1.25.40.10">
    <property type="entry name" value="Tetratricopeptide repeat domain"/>
    <property type="match status" value="3"/>
</dbReference>
<proteinExistence type="predicted"/>
<evidence type="ECO:0000256" key="3">
    <source>
        <dbReference type="SAM" id="Phobius"/>
    </source>
</evidence>
<dbReference type="PANTHER" id="PTHR12558:SF13">
    <property type="entry name" value="CELL DIVISION CYCLE PROTEIN 27 HOMOLOG"/>
    <property type="match status" value="1"/>
</dbReference>
<keyword evidence="3" id="KW-0472">Membrane</keyword>